<dbReference type="GO" id="GO:0000160">
    <property type="term" value="P:phosphorelay signal transduction system"/>
    <property type="evidence" value="ECO:0007669"/>
    <property type="project" value="UniProtKB-KW"/>
</dbReference>
<dbReference type="InParanoid" id="A0A1V8SS18"/>
<dbReference type="Pfam" id="PF25084">
    <property type="entry name" value="LbH_EIF2B"/>
    <property type="match status" value="1"/>
</dbReference>
<comment type="similarity">
    <text evidence="26">Belongs to the SKN7 family.</text>
</comment>
<evidence type="ECO:0000256" key="3">
    <source>
        <dbReference type="ARBA" id="ARBA00004514"/>
    </source>
</evidence>
<evidence type="ECO:0000256" key="24">
    <source>
        <dbReference type="ARBA" id="ARBA00046432"/>
    </source>
</evidence>
<dbReference type="PROSITE" id="PS00518">
    <property type="entry name" value="ZF_RING_1"/>
    <property type="match status" value="2"/>
</dbReference>
<feature type="region of interest" description="Disordered" evidence="31">
    <location>
        <begin position="487"/>
        <end position="548"/>
    </location>
</feature>
<dbReference type="InterPro" id="IPR017907">
    <property type="entry name" value="Znf_RING_CS"/>
</dbReference>
<evidence type="ECO:0000256" key="11">
    <source>
        <dbReference type="ARBA" id="ARBA00022723"/>
    </source>
</evidence>
<evidence type="ECO:0000256" key="1">
    <source>
        <dbReference type="ARBA" id="ARBA00001798"/>
    </source>
</evidence>
<dbReference type="CDD" id="cd20356">
    <property type="entry name" value="Rcat_RBR_HHARI-like"/>
    <property type="match status" value="1"/>
</dbReference>
<dbReference type="SUPFAM" id="SSF57850">
    <property type="entry name" value="RING/U-box"/>
    <property type="match status" value="3"/>
</dbReference>
<proteinExistence type="inferred from homology"/>
<keyword evidence="10" id="KW-0808">Transferase</keyword>
<keyword evidence="19" id="KW-0238">DNA-binding</keyword>
<dbReference type="InterPro" id="IPR035543">
    <property type="entry name" value="eIF-2B_epsilon_N"/>
</dbReference>
<evidence type="ECO:0000313" key="35">
    <source>
        <dbReference type="EMBL" id="OQO01818.1"/>
    </source>
</evidence>
<dbReference type="Pfam" id="PF01485">
    <property type="entry name" value="IBR"/>
    <property type="match status" value="1"/>
</dbReference>
<dbReference type="PANTHER" id="PTHR45887">
    <property type="entry name" value="TRANSLATION INITIATION FACTOR EIF-2B SUBUNIT EPSILON"/>
    <property type="match status" value="1"/>
</dbReference>
<dbReference type="PRINTS" id="PR00056">
    <property type="entry name" value="HSFDOMAIN"/>
</dbReference>
<dbReference type="InterPro" id="IPR051956">
    <property type="entry name" value="eIF2B_epsilon"/>
</dbReference>
<dbReference type="InterPro" id="IPR005835">
    <property type="entry name" value="NTP_transferase_dom"/>
</dbReference>
<dbReference type="GO" id="GO:0005851">
    <property type="term" value="C:eukaryotic translation initiation factor 2B complex"/>
    <property type="evidence" value="ECO:0007669"/>
    <property type="project" value="TreeGrafter"/>
</dbReference>
<dbReference type="Pfam" id="PF00072">
    <property type="entry name" value="Response_reg"/>
    <property type="match status" value="1"/>
</dbReference>
<dbReference type="InterPro" id="IPR044066">
    <property type="entry name" value="TRIAD_supradom"/>
</dbReference>
<dbReference type="InterPro" id="IPR013083">
    <property type="entry name" value="Znf_RING/FYVE/PHD"/>
</dbReference>
<evidence type="ECO:0000256" key="9">
    <source>
        <dbReference type="ARBA" id="ARBA00022553"/>
    </source>
</evidence>
<dbReference type="SMART" id="SM00647">
    <property type="entry name" value="IBR"/>
    <property type="match status" value="2"/>
</dbReference>
<keyword evidence="11" id="KW-0479">Metal-binding</keyword>
<sequence>MADDTGSNGQAANSSSDFVRKLYKMLESPQDERVVRWGNEGDSFVVLENEKFTKHILPKHFKHSNFASFVRQLNKYDFHKVRHSNEEGGASPYGVGAWEFKHPDFKMNNKDALDNIRRKAPAPRKANVLAEDILPTQQMDLFNTQLVATQQQLQQLQERYNDLTMHNSMLLQELIGVQKTVVNHEHVMQYVMNFLTSMDAQRRRESRVANPFAPVNKNGNGLLDTSNDSSAIPSSDDDVPASPLQHATKLLSEVNADHLLNSNKLEQLNEQHLRMNASINTPPPINGTRSSSRGPAPHSATSSTSIGYGELENMVYPIGHTNGIDPMYSEHVNNIPYAQPPPKHELMPGQPEGRKKSTIIDPGWVRQPQILLVEDDQTCRRIGGKFLYAFHCSIDSALDGLEAVNKLNTGAKYDMILMDIIMPNLDGVSATHLIRQFDNTPIIAMTSNIRSDDIAMYFQHGMNDVLPKPFTKEGLLSMLEKHLGHLKKHPPGIEIHGSAPQSAISSKRSFRATEDSPVTSPATGSNWNSPGGNPTGVSPASNNQDDPYLQAVHNNATAFVSQPGASMPPPSAGGMYNSQSTTISGMRPGAGPGPHRRGISDISGGPPDVRDAKRVQTYAQGQLPPMQGVMAQQPAAGKKAGNATEKSKTASEDQRVEILQALVITDDFTSTFTPLTLTTPRCLLPLASTPLLHYTLTFLAHAGVEKVFLLCPANHAAQIESYLQTSKWTSPTSPFALEILRSQGKSVGDVMRDVDQQGALVGDFLCVYGDLVANLNLTAALQAHKARRAKSKNAIMTMVLRQGGQRSQSAKSRPVFVLDDITHRCLHHETLSPSQPHARLQLDSDILSDFPELDIRADLVDCGIDICSPEVLSQWSDNFDWQHPRKGFLYGTLKDFELNGMTVHAHIVDKGYAARVRSLAAYDAVSRDVVGRWTYPFCPDGNLVEDQSFVLGKGGNYREEGVVLARSVTMKRRSVLGKGTAVGHGSVITDSVIGRRCHIGRRVKLEGAYVWDDAWIGDGATIERAIVANEVSVGHDCKILPGAVLAQGIVIANGTTIHGTQRITRHKRKREQGNEEVIRGATDAAVVGQGGEGFDLTPSSDDEDSESLVPALSALDTADTASVSTLDSEAGDSDSDLSALETHAQRSGRTESFGSIGSVNSEETAGEAEARRNAADFYHEAASSIFDSLQRGEDADNIQLELKALTLSSNADGKQVRRAVAVALMKRIASLVESGVSPQKAVNQTLKPAKLLVERAVLDRDTEVKAETVEFLLFVQGDLVHRAQGGKVLLFVCNALVAGESIESEGLDQWLEDERSGATEELVKVRQETMDIVGGDSIRSFRCPPPRSTPVCLRDPAETATSATTPPATRATKRKLDSFADLDPQQPKRKASRTVATSAAASKAKIIGDNSDLPATPLSVSELGAMDSDMDDAASLTSSADFGEAEGSSLGGADDSDVEIDDDFGDDDAFQTHEKDLRAKRKAFEVEYSVYSPEDIQAQQDRQVDEVAGLLEQPKESTAILLRYMRWNKERLIEQYMDKQEEMLDKAGLSEGMKSSPPRIEVKNDFMCEICCEDGPGLQTFAMKCGHRFCVDCYRHYLSQKIQEEGEAARIKCPGDSCSRIVDTKSLDLLVTADLTDRYHQLLMRTYVDDKENLKWCPAPNCVFAVECGVKKRELGQIVPTVTCGCKHSFCFGCTLTDHQPCPCSLVKRWMKKCEDDSETANWISANTKECPKCVSTIEKNGGCNHMTCRKCKHEFCWMCMGVWSEHGTSWYNCNRFEEKSGVGARDAQAKSRQSLERYLHYYNRYANHEQSAKLDKDIYHKTEKKMSLLQSASNMSWIEVQFLESASKALQQCRQTLKWTYAFAYYLARNNQTEIFEDNQKDLEMAVENLSEMFEKPTDQLAGLRTVMLDKTTYCNGRRIILLDDTAKNLKLGNWDFNVDLA</sequence>
<feature type="compositionally biased region" description="Polar residues" evidence="31">
    <location>
        <begin position="516"/>
        <end position="545"/>
    </location>
</feature>
<feature type="compositionally biased region" description="Acidic residues" evidence="31">
    <location>
        <begin position="1454"/>
        <end position="1469"/>
    </location>
</feature>
<dbReference type="GO" id="GO:0061630">
    <property type="term" value="F:ubiquitin protein ligase activity"/>
    <property type="evidence" value="ECO:0007669"/>
    <property type="project" value="UniProtKB-EC"/>
</dbReference>
<evidence type="ECO:0000256" key="16">
    <source>
        <dbReference type="ARBA" id="ARBA00023012"/>
    </source>
</evidence>
<dbReference type="CDD" id="cd20346">
    <property type="entry name" value="BRcat_RBR_ANKIB1"/>
    <property type="match status" value="1"/>
</dbReference>
<dbReference type="Pfam" id="PF00483">
    <property type="entry name" value="NTP_transferase"/>
    <property type="match status" value="1"/>
</dbReference>
<dbReference type="SMART" id="SM00415">
    <property type="entry name" value="HSF"/>
    <property type="match status" value="1"/>
</dbReference>
<evidence type="ECO:0000256" key="21">
    <source>
        <dbReference type="ARBA" id="ARBA00023242"/>
    </source>
</evidence>
<evidence type="ECO:0000256" key="12">
    <source>
        <dbReference type="ARBA" id="ARBA00022737"/>
    </source>
</evidence>
<dbReference type="PANTHER" id="PTHR45887:SF1">
    <property type="entry name" value="TRANSLATION INITIATION FACTOR EIF-2B SUBUNIT EPSILON"/>
    <property type="match status" value="1"/>
</dbReference>
<evidence type="ECO:0000256" key="23">
    <source>
        <dbReference type="ARBA" id="ARBA00031190"/>
    </source>
</evidence>
<keyword evidence="21" id="KW-0539">Nucleus</keyword>
<keyword evidence="17" id="KW-0805">Transcription regulation</keyword>
<feature type="region of interest" description="Disordered" evidence="31">
    <location>
        <begin position="277"/>
        <end position="305"/>
    </location>
</feature>
<feature type="compositionally biased region" description="Polar residues" evidence="31">
    <location>
        <begin position="1145"/>
        <end position="1163"/>
    </location>
</feature>
<feature type="domain" description="RING-type" evidence="32">
    <location>
        <begin position="1568"/>
        <end position="1617"/>
    </location>
</feature>
<feature type="compositionally biased region" description="Polar residues" evidence="31">
    <location>
        <begin position="217"/>
        <end position="233"/>
    </location>
</feature>
<organism evidence="35 36">
    <name type="scientific">Cryoendolithus antarcticus</name>
    <dbReference type="NCBI Taxonomy" id="1507870"/>
    <lineage>
        <taxon>Eukaryota</taxon>
        <taxon>Fungi</taxon>
        <taxon>Dikarya</taxon>
        <taxon>Ascomycota</taxon>
        <taxon>Pezizomycotina</taxon>
        <taxon>Dothideomycetes</taxon>
        <taxon>Dothideomycetidae</taxon>
        <taxon>Cladosporiales</taxon>
        <taxon>Cladosporiaceae</taxon>
        <taxon>Cryoendolithus</taxon>
    </lineage>
</organism>
<dbReference type="PROSITE" id="PS50110">
    <property type="entry name" value="RESPONSE_REGULATORY"/>
    <property type="match status" value="1"/>
</dbReference>
<comment type="subcellular location">
    <subcellularLocation>
        <location evidence="3">Cytoplasm</location>
        <location evidence="3">Cytosol</location>
    </subcellularLocation>
    <subcellularLocation>
        <location evidence="2">Nucleus</location>
    </subcellularLocation>
</comment>
<dbReference type="SMART" id="SM00448">
    <property type="entry name" value="REC"/>
    <property type="match status" value="1"/>
</dbReference>
<dbReference type="PROSITE" id="PS51873">
    <property type="entry name" value="TRIAD"/>
    <property type="match status" value="1"/>
</dbReference>
<evidence type="ECO:0000256" key="10">
    <source>
        <dbReference type="ARBA" id="ARBA00022679"/>
    </source>
</evidence>
<evidence type="ECO:0000256" key="26">
    <source>
        <dbReference type="ARBA" id="ARBA00061465"/>
    </source>
</evidence>
<feature type="region of interest" description="Disordered" evidence="31">
    <location>
        <begin position="1432"/>
        <end position="1469"/>
    </location>
</feature>
<dbReference type="FunFam" id="1.10.10.10:FF:000380">
    <property type="entry name" value="Transcription factor SKN7"/>
    <property type="match status" value="1"/>
</dbReference>
<keyword evidence="9 28" id="KW-0597">Phosphoprotein</keyword>
<feature type="compositionally biased region" description="Polar residues" evidence="31">
    <location>
        <begin position="287"/>
        <end position="305"/>
    </location>
</feature>
<feature type="region of interest" description="Disordered" evidence="31">
    <location>
        <begin position="1344"/>
        <end position="1402"/>
    </location>
</feature>
<keyword evidence="20" id="KW-0804">Transcription</keyword>
<evidence type="ECO:0000259" key="32">
    <source>
        <dbReference type="PROSITE" id="PS50089"/>
    </source>
</evidence>
<evidence type="ECO:0000256" key="6">
    <source>
        <dbReference type="ARBA" id="ARBA00012251"/>
    </source>
</evidence>
<dbReference type="Gene3D" id="3.40.50.2300">
    <property type="match status" value="1"/>
</dbReference>
<dbReference type="STRING" id="1507870.A0A1V8SS18"/>
<dbReference type="InterPro" id="IPR029044">
    <property type="entry name" value="Nucleotide-diphossugar_trans"/>
</dbReference>
<evidence type="ECO:0000256" key="19">
    <source>
        <dbReference type="ARBA" id="ARBA00023125"/>
    </source>
</evidence>
<dbReference type="Proteomes" id="UP000192596">
    <property type="component" value="Unassembled WGS sequence"/>
</dbReference>
<dbReference type="CDD" id="cd11558">
    <property type="entry name" value="W2_eIF2B_epsilon"/>
    <property type="match status" value="1"/>
</dbReference>
<feature type="region of interest" description="Disordered" evidence="31">
    <location>
        <begin position="1143"/>
        <end position="1171"/>
    </location>
</feature>
<feature type="compositionally biased region" description="Low complexity" evidence="31">
    <location>
        <begin position="1358"/>
        <end position="1370"/>
    </location>
</feature>
<dbReference type="CDD" id="cd17546">
    <property type="entry name" value="REC_hyHK_CKI1_RcsC-like"/>
    <property type="match status" value="1"/>
</dbReference>
<dbReference type="FunFam" id="3.30.40.10:FF:000019">
    <property type="entry name" value="RBR-type E3 ubiquitin transferase"/>
    <property type="match status" value="1"/>
</dbReference>
<dbReference type="Gene3D" id="2.160.10.10">
    <property type="entry name" value="Hexapeptide repeat proteins"/>
    <property type="match status" value="1"/>
</dbReference>
<dbReference type="PROSITE" id="PS50089">
    <property type="entry name" value="ZF_RING_2"/>
    <property type="match status" value="1"/>
</dbReference>
<dbReference type="GO" id="GO:0005085">
    <property type="term" value="F:guanyl-nucleotide exchange factor activity"/>
    <property type="evidence" value="ECO:0007669"/>
    <property type="project" value="InterPro"/>
</dbReference>
<feature type="compositionally biased region" description="Low complexity" evidence="31">
    <location>
        <begin position="1393"/>
        <end position="1402"/>
    </location>
</feature>
<feature type="region of interest" description="Disordered" evidence="31">
    <location>
        <begin position="630"/>
        <end position="652"/>
    </location>
</feature>
<comment type="function">
    <text evidence="25">Transcription factor that is part of a SLN1-YPD1-SKN7 two-component regulatory system, which controls gene expression in response to changes in the osmolarity of the extracellular environment. Under low osmotic conditions, phosphorylated and activated by the phosphorelay intermediate protein YPD1. Also activated in response to oxidative stress, independent on the two-component regulatory system. Regulates heat shock genes in response to oxidative stress and genes involved in cell wall integrity in response to osmotic changes.</text>
</comment>
<comment type="subunit">
    <text evidence="24">Component of the translation initiation factor 2B (eIF2B) complex which is a heterodecamer of two sets of five different subunits: alpha, beta, gamma, delta and epsilon. Subunits alpha, beta and delta comprise a regulatory subcomplex and subunits epsilon and gamma comprise a catalytic subcomplex. Within the complex, the hexameric regulatory complex resides at the center, with the two heterodimeric catalytic subcomplexes bound on opposite sides.</text>
</comment>
<evidence type="ECO:0000256" key="30">
    <source>
        <dbReference type="SAM" id="Coils"/>
    </source>
</evidence>
<evidence type="ECO:0000256" key="28">
    <source>
        <dbReference type="PROSITE-ProRule" id="PRU00169"/>
    </source>
</evidence>
<dbReference type="InterPro" id="IPR011006">
    <property type="entry name" value="CheY-like_superfamily"/>
</dbReference>
<dbReference type="FunFam" id="3.40.50.2300:FF:000212">
    <property type="entry name" value="Stress response regulator/HFS transcription factor"/>
    <property type="match status" value="1"/>
</dbReference>
<keyword evidence="18 30" id="KW-0175">Coiled coil</keyword>
<dbReference type="Pfam" id="PF19422">
    <property type="entry name" value="Ariadne"/>
    <property type="match status" value="1"/>
</dbReference>
<dbReference type="EC" id="2.3.2.31" evidence="6"/>
<dbReference type="Pfam" id="PF00447">
    <property type="entry name" value="HSF_DNA-bind"/>
    <property type="match status" value="1"/>
</dbReference>
<reference evidence="36" key="1">
    <citation type="submission" date="2017-03" db="EMBL/GenBank/DDBJ databases">
        <title>Genomes of endolithic fungi from Antarctica.</title>
        <authorList>
            <person name="Coleine C."/>
            <person name="Masonjones S."/>
            <person name="Stajich J.E."/>
        </authorList>
    </citation>
    <scope>NUCLEOTIDE SEQUENCE [LARGE SCALE GENOMIC DNA]</scope>
    <source>
        <strain evidence="36">CCFEE 5527</strain>
    </source>
</reference>
<evidence type="ECO:0000256" key="4">
    <source>
        <dbReference type="ARBA" id="ARBA00007878"/>
    </source>
</evidence>
<dbReference type="GO" id="GO:0043565">
    <property type="term" value="F:sequence-specific DNA binding"/>
    <property type="evidence" value="ECO:0007669"/>
    <property type="project" value="InterPro"/>
</dbReference>
<dbReference type="Pfam" id="PF22191">
    <property type="entry name" value="IBR_1"/>
    <property type="match status" value="1"/>
</dbReference>
<dbReference type="CDD" id="cd04197">
    <property type="entry name" value="eIF-2B_epsilon_N"/>
    <property type="match status" value="1"/>
</dbReference>
<evidence type="ECO:0000256" key="14">
    <source>
        <dbReference type="ARBA" id="ARBA00022786"/>
    </source>
</evidence>
<dbReference type="InterPro" id="IPR016024">
    <property type="entry name" value="ARM-type_fold"/>
</dbReference>
<keyword evidence="8" id="KW-0963">Cytoplasm</keyword>
<dbReference type="Gene3D" id="1.25.40.180">
    <property type="match status" value="1"/>
</dbReference>
<comment type="similarity">
    <text evidence="4">Belongs to the eIF-2B gamma/epsilon subunits family.</text>
</comment>
<evidence type="ECO:0000256" key="18">
    <source>
        <dbReference type="ARBA" id="ARBA00023054"/>
    </source>
</evidence>
<dbReference type="SUPFAM" id="SSF52172">
    <property type="entry name" value="CheY-like"/>
    <property type="match status" value="1"/>
</dbReference>
<dbReference type="GO" id="GO:0003743">
    <property type="term" value="F:translation initiation factor activity"/>
    <property type="evidence" value="ECO:0007669"/>
    <property type="project" value="TreeGrafter"/>
</dbReference>
<gene>
    <name evidence="35" type="ORF">B0A48_12291</name>
</gene>
<evidence type="ECO:0000256" key="13">
    <source>
        <dbReference type="ARBA" id="ARBA00022771"/>
    </source>
</evidence>
<comment type="catalytic activity">
    <reaction evidence="1">
        <text>[E2 ubiquitin-conjugating enzyme]-S-ubiquitinyl-L-cysteine + [acceptor protein]-L-lysine = [E2 ubiquitin-conjugating enzyme]-L-cysteine + [acceptor protein]-N(6)-ubiquitinyl-L-lysine.</text>
        <dbReference type="EC" id="2.3.2.31"/>
    </reaction>
</comment>
<dbReference type="SUPFAM" id="SSF53448">
    <property type="entry name" value="Nucleotide-diphospho-sugar transferases"/>
    <property type="match status" value="1"/>
</dbReference>
<dbReference type="Pfam" id="PF21235">
    <property type="entry name" value="UBA_ARI1"/>
    <property type="match status" value="1"/>
</dbReference>
<dbReference type="InterPro" id="IPR045840">
    <property type="entry name" value="Ariadne"/>
</dbReference>
<feature type="domain" description="Response regulatory" evidence="33">
    <location>
        <begin position="369"/>
        <end position="483"/>
    </location>
</feature>
<dbReference type="InterPro" id="IPR056764">
    <property type="entry name" value="LbH_EIF2B3/5"/>
</dbReference>
<feature type="modified residue" description="4-aspartylphosphate" evidence="28">
    <location>
        <position position="419"/>
    </location>
</feature>
<dbReference type="GO" id="GO:0031369">
    <property type="term" value="F:translation initiation factor binding"/>
    <property type="evidence" value="ECO:0007669"/>
    <property type="project" value="InterPro"/>
</dbReference>
<dbReference type="Gene3D" id="3.90.550.10">
    <property type="entry name" value="Spore Coat Polysaccharide Biosynthesis Protein SpsA, Chain A"/>
    <property type="match status" value="1"/>
</dbReference>
<dbReference type="CDD" id="cd05787">
    <property type="entry name" value="LbH_eIF2B_epsilon"/>
    <property type="match status" value="1"/>
</dbReference>
<dbReference type="FunFam" id="3.90.550.10:FF:000066">
    <property type="entry name" value="Translation initiation factor eIF-2B subunit epsilon"/>
    <property type="match status" value="1"/>
</dbReference>
<dbReference type="InterPro" id="IPR036388">
    <property type="entry name" value="WH-like_DNA-bd_sf"/>
</dbReference>
<keyword evidence="16" id="KW-0902">Two-component regulatory system</keyword>
<dbReference type="InterPro" id="IPR002867">
    <property type="entry name" value="IBR_dom"/>
</dbReference>
<evidence type="ECO:0000256" key="31">
    <source>
        <dbReference type="SAM" id="MobiDB-lite"/>
    </source>
</evidence>
<evidence type="ECO:0000256" key="27">
    <source>
        <dbReference type="ARBA" id="ARBA00070291"/>
    </source>
</evidence>
<dbReference type="GO" id="GO:0005634">
    <property type="term" value="C:nucleus"/>
    <property type="evidence" value="ECO:0007669"/>
    <property type="project" value="UniProtKB-SubCell"/>
</dbReference>
<dbReference type="InterPro" id="IPR048962">
    <property type="entry name" value="ARIH1-like_UBL"/>
</dbReference>
<keyword evidence="36" id="KW-1185">Reference proteome</keyword>
<dbReference type="FunFam" id="1.20.120.1750:FF:000007">
    <property type="entry name" value="RBR-type E3 ubiquitin transferase"/>
    <property type="match status" value="1"/>
</dbReference>
<evidence type="ECO:0000256" key="8">
    <source>
        <dbReference type="ARBA" id="ARBA00022490"/>
    </source>
</evidence>
<dbReference type="InterPro" id="IPR000232">
    <property type="entry name" value="HSF_DNA-bd"/>
</dbReference>
<evidence type="ECO:0000256" key="5">
    <source>
        <dbReference type="ARBA" id="ARBA00011233"/>
    </source>
</evidence>
<dbReference type="InterPro" id="IPR001841">
    <property type="entry name" value="Znf_RING"/>
</dbReference>
<dbReference type="InterPro" id="IPR044123">
    <property type="entry name" value="W2_eIF2B_epsilon"/>
</dbReference>
<evidence type="ECO:0000313" key="36">
    <source>
        <dbReference type="Proteomes" id="UP000192596"/>
    </source>
</evidence>
<evidence type="ECO:0000256" key="15">
    <source>
        <dbReference type="ARBA" id="ARBA00022833"/>
    </source>
</evidence>
<dbReference type="OrthoDB" id="424572at2759"/>
<dbReference type="SUPFAM" id="SSF46785">
    <property type="entry name" value="Winged helix' DNA-binding domain"/>
    <property type="match status" value="1"/>
</dbReference>
<dbReference type="EMBL" id="NAJO01000029">
    <property type="protein sequence ID" value="OQO01818.1"/>
    <property type="molecule type" value="Genomic_DNA"/>
</dbReference>
<dbReference type="Gene3D" id="1.20.120.1750">
    <property type="match status" value="1"/>
</dbReference>
<name>A0A1V8SS18_9PEZI</name>
<dbReference type="InterPro" id="IPR001789">
    <property type="entry name" value="Sig_transdc_resp-reg_receiver"/>
</dbReference>
<dbReference type="CDD" id="cd16625">
    <property type="entry name" value="RING-HC_RBR_HEL2-like"/>
    <property type="match status" value="1"/>
</dbReference>
<dbReference type="Gene3D" id="1.10.10.10">
    <property type="entry name" value="Winged helix-like DNA-binding domain superfamily/Winged helix DNA-binding domain"/>
    <property type="match status" value="1"/>
</dbReference>
<comment type="subunit">
    <text evidence="5">Homotrimer.</text>
</comment>
<dbReference type="SMART" id="SM00184">
    <property type="entry name" value="RING"/>
    <property type="match status" value="2"/>
</dbReference>
<keyword evidence="12" id="KW-0677">Repeat</keyword>
<evidence type="ECO:0000256" key="17">
    <source>
        <dbReference type="ARBA" id="ARBA00023015"/>
    </source>
</evidence>
<dbReference type="PROSITE" id="PS00434">
    <property type="entry name" value="HSF_DOMAIN"/>
    <property type="match status" value="1"/>
</dbReference>
<dbReference type="Gene3D" id="3.30.40.10">
    <property type="entry name" value="Zinc/RING finger domain, C3HC4 (zinc finger)"/>
    <property type="match status" value="1"/>
</dbReference>
<keyword evidence="14" id="KW-0833">Ubl conjugation pathway</keyword>
<accession>A0A1V8SS18</accession>
<dbReference type="GO" id="GO:0003700">
    <property type="term" value="F:DNA-binding transcription factor activity"/>
    <property type="evidence" value="ECO:0007669"/>
    <property type="project" value="InterPro"/>
</dbReference>
<evidence type="ECO:0000256" key="22">
    <source>
        <dbReference type="ARBA" id="ARBA00030179"/>
    </source>
</evidence>
<feature type="coiled-coil region" evidence="30">
    <location>
        <begin position="139"/>
        <end position="173"/>
    </location>
</feature>
<evidence type="ECO:0000256" key="20">
    <source>
        <dbReference type="ARBA" id="ARBA00023163"/>
    </source>
</evidence>
<evidence type="ECO:0000259" key="33">
    <source>
        <dbReference type="PROSITE" id="PS50110"/>
    </source>
</evidence>
<feature type="domain" description="RING-type" evidence="34">
    <location>
        <begin position="1564"/>
        <end position="1778"/>
    </location>
</feature>
<evidence type="ECO:0000256" key="2">
    <source>
        <dbReference type="ARBA" id="ARBA00004123"/>
    </source>
</evidence>
<evidence type="ECO:0000256" key="29">
    <source>
        <dbReference type="PROSITE-ProRule" id="PRU00175"/>
    </source>
</evidence>
<dbReference type="InterPro" id="IPR036390">
    <property type="entry name" value="WH_DNA-bd_sf"/>
</dbReference>
<comment type="caution">
    <text evidence="35">The sequence shown here is derived from an EMBL/GenBank/DDBJ whole genome shotgun (WGS) entry which is preliminary data.</text>
</comment>
<dbReference type="SUPFAM" id="SSF48371">
    <property type="entry name" value="ARM repeat"/>
    <property type="match status" value="1"/>
</dbReference>
<evidence type="ECO:0000256" key="7">
    <source>
        <dbReference type="ARBA" id="ARBA00018601"/>
    </source>
</evidence>
<feature type="region of interest" description="Disordered" evidence="31">
    <location>
        <begin position="1088"/>
        <end position="1107"/>
    </location>
</feature>
<evidence type="ECO:0000256" key="25">
    <source>
        <dbReference type="ARBA" id="ARBA00057149"/>
    </source>
</evidence>
<protein>
    <recommendedName>
        <fullName evidence="7">Mannose-1-phosphate guanyltransferase</fullName>
        <ecNumber evidence="6">2.3.2.31</ecNumber>
    </recommendedName>
    <alternativeName>
        <fullName evidence="23">GDP-mannose pyrophosphorylase</fullName>
    </alternativeName>
    <alternativeName>
        <fullName evidence="22">GTP-mannose-1-phosphate guanylyltransferase</fullName>
    </alternativeName>
    <alternativeName>
        <fullName evidence="27">Transcription factor SKN7</fullName>
    </alternativeName>
</protein>
<dbReference type="GO" id="GO:0008270">
    <property type="term" value="F:zinc ion binding"/>
    <property type="evidence" value="ECO:0007669"/>
    <property type="project" value="UniProtKB-KW"/>
</dbReference>
<feature type="region of interest" description="Disordered" evidence="31">
    <location>
        <begin position="205"/>
        <end position="242"/>
    </location>
</feature>
<keyword evidence="13 29" id="KW-0863">Zinc-finger</keyword>
<evidence type="ECO:0000259" key="34">
    <source>
        <dbReference type="PROSITE" id="PS51873"/>
    </source>
</evidence>
<keyword evidence="15" id="KW-0862">Zinc</keyword>